<feature type="transmembrane region" description="Helical" evidence="8">
    <location>
        <begin position="74"/>
        <end position="92"/>
    </location>
</feature>
<feature type="domain" description="Major facilitator superfamily (MFS) profile" evidence="9">
    <location>
        <begin position="8"/>
        <end position="392"/>
    </location>
</feature>
<feature type="transmembrane region" description="Helical" evidence="8">
    <location>
        <begin position="305"/>
        <end position="324"/>
    </location>
</feature>
<dbReference type="STRING" id="1178515.SY83_00205"/>
<dbReference type="InterPro" id="IPR005829">
    <property type="entry name" value="Sugar_transporter_CS"/>
</dbReference>
<evidence type="ECO:0000256" key="7">
    <source>
        <dbReference type="ARBA" id="ARBA00023136"/>
    </source>
</evidence>
<feature type="transmembrane region" description="Helical" evidence="8">
    <location>
        <begin position="282"/>
        <end position="299"/>
    </location>
</feature>
<feature type="transmembrane region" description="Helical" evidence="8">
    <location>
        <begin position="251"/>
        <end position="270"/>
    </location>
</feature>
<evidence type="ECO:0000313" key="11">
    <source>
        <dbReference type="Proteomes" id="UP000076927"/>
    </source>
</evidence>
<dbReference type="AlphaFoldDB" id="A0A172TDE5"/>
<comment type="similarity">
    <text evidence="2">Belongs to the major facilitator superfamily. TCR/Tet family.</text>
</comment>
<feature type="transmembrane region" description="Helical" evidence="8">
    <location>
        <begin position="368"/>
        <end position="386"/>
    </location>
</feature>
<dbReference type="InterPro" id="IPR050189">
    <property type="entry name" value="MFS_Efflux_Transporters"/>
</dbReference>
<dbReference type="InterPro" id="IPR011701">
    <property type="entry name" value="MFS"/>
</dbReference>
<accession>A0A172TDE5</accession>
<keyword evidence="6 8" id="KW-1133">Transmembrane helix</keyword>
<dbReference type="PATRIC" id="fig|1178515.4.peg.44"/>
<feature type="transmembrane region" description="Helical" evidence="8">
    <location>
        <begin position="215"/>
        <end position="239"/>
    </location>
</feature>
<dbReference type="Proteomes" id="UP000076927">
    <property type="component" value="Chromosome"/>
</dbReference>
<evidence type="ECO:0000256" key="8">
    <source>
        <dbReference type="SAM" id="Phobius"/>
    </source>
</evidence>
<dbReference type="PANTHER" id="PTHR43124">
    <property type="entry name" value="PURINE EFFLUX PUMP PBUE"/>
    <property type="match status" value="1"/>
</dbReference>
<gene>
    <name evidence="10" type="ORF">SY83_00205</name>
</gene>
<dbReference type="InterPro" id="IPR020846">
    <property type="entry name" value="MFS_dom"/>
</dbReference>
<evidence type="ECO:0000259" key="9">
    <source>
        <dbReference type="PROSITE" id="PS50850"/>
    </source>
</evidence>
<comment type="subcellular location">
    <subcellularLocation>
        <location evidence="1">Cell membrane</location>
        <topology evidence="1">Multi-pass membrane protein</topology>
    </subcellularLocation>
</comment>
<keyword evidence="3" id="KW-0813">Transport</keyword>
<feature type="transmembrane region" description="Helical" evidence="8">
    <location>
        <begin position="133"/>
        <end position="155"/>
    </location>
</feature>
<keyword evidence="4" id="KW-1003">Cell membrane</keyword>
<keyword evidence="5 8" id="KW-0812">Transmembrane</keyword>
<feature type="transmembrane region" description="Helical" evidence="8">
    <location>
        <begin position="9"/>
        <end position="31"/>
    </location>
</feature>
<keyword evidence="11" id="KW-1185">Reference proteome</keyword>
<evidence type="ECO:0000313" key="10">
    <source>
        <dbReference type="EMBL" id="ANE45059.1"/>
    </source>
</evidence>
<proteinExistence type="inferred from homology"/>
<organism evidence="10 11">
    <name type="scientific">Paenibacillus swuensis</name>
    <dbReference type="NCBI Taxonomy" id="1178515"/>
    <lineage>
        <taxon>Bacteria</taxon>
        <taxon>Bacillati</taxon>
        <taxon>Bacillota</taxon>
        <taxon>Bacilli</taxon>
        <taxon>Bacillales</taxon>
        <taxon>Paenibacillaceae</taxon>
        <taxon>Paenibacillus</taxon>
    </lineage>
</organism>
<feature type="transmembrane region" description="Helical" evidence="8">
    <location>
        <begin position="98"/>
        <end position="121"/>
    </location>
</feature>
<dbReference type="PROSITE" id="PS50850">
    <property type="entry name" value="MFS"/>
    <property type="match status" value="1"/>
</dbReference>
<dbReference type="EMBL" id="CP011388">
    <property type="protein sequence ID" value="ANE45059.1"/>
    <property type="molecule type" value="Genomic_DNA"/>
</dbReference>
<feature type="transmembrane region" description="Helical" evidence="8">
    <location>
        <begin position="345"/>
        <end position="362"/>
    </location>
</feature>
<dbReference type="GO" id="GO:0022857">
    <property type="term" value="F:transmembrane transporter activity"/>
    <property type="evidence" value="ECO:0007669"/>
    <property type="project" value="InterPro"/>
</dbReference>
<dbReference type="InterPro" id="IPR001958">
    <property type="entry name" value="Tet-R_TetA/multi-R_MdtG-like"/>
</dbReference>
<evidence type="ECO:0000256" key="1">
    <source>
        <dbReference type="ARBA" id="ARBA00004651"/>
    </source>
</evidence>
<sequence>MNKKRNTPLIFLMVNMFIAMLGFGLIIPILPDFLKEFGAGGGVAGYLVAAFGLSQFVFSPIAGDWSDKYGRKKMIVGGLLLFSLGNLIFALAETIPMLYVARLVGGIGAAAMIPSMMAYVADITTQEDRGKGMGMLGAAMSFGFVVGPGLGGILAEFGLRMPFYISGAVGALAMLGSLVILPESRSQEDQRASRESKVKKENILKQFAQSFKAPYFLLLFLIFSLTFGLANFEAIFPLFVNEMYGFNTREISILITVGAVIGTVVQGVFIGKLITAFGEKRLINITFLLSAAALILMLLSGNFWYILILVSLFFSFTSVMRPAINTLLSKMAGNEQGFVAGMNNAYMSIGNIFGPAMAGLLFDVNVTFPNILGAIVLMLSLFLSMANGAKLKALKPETSI</sequence>
<dbReference type="PRINTS" id="PR01035">
    <property type="entry name" value="TCRTETA"/>
</dbReference>
<dbReference type="InterPro" id="IPR036259">
    <property type="entry name" value="MFS_trans_sf"/>
</dbReference>
<dbReference type="GO" id="GO:0005886">
    <property type="term" value="C:plasma membrane"/>
    <property type="evidence" value="ECO:0007669"/>
    <property type="project" value="UniProtKB-SubCell"/>
</dbReference>
<dbReference type="Gene3D" id="1.20.1250.20">
    <property type="entry name" value="MFS general substrate transporter like domains"/>
    <property type="match status" value="1"/>
</dbReference>
<dbReference type="Pfam" id="PF07690">
    <property type="entry name" value="MFS_1"/>
    <property type="match status" value="1"/>
</dbReference>
<evidence type="ECO:0000256" key="2">
    <source>
        <dbReference type="ARBA" id="ARBA00007520"/>
    </source>
</evidence>
<evidence type="ECO:0000256" key="5">
    <source>
        <dbReference type="ARBA" id="ARBA00022692"/>
    </source>
</evidence>
<feature type="transmembrane region" description="Helical" evidence="8">
    <location>
        <begin position="161"/>
        <end position="181"/>
    </location>
</feature>
<evidence type="ECO:0000256" key="6">
    <source>
        <dbReference type="ARBA" id="ARBA00022989"/>
    </source>
</evidence>
<reference evidence="10 11" key="1">
    <citation type="submission" date="2015-01" db="EMBL/GenBank/DDBJ databases">
        <title>Paenibacillus swuensis/DY6/whole genome sequencing.</title>
        <authorList>
            <person name="Kim M.K."/>
            <person name="Srinivasan S."/>
            <person name="Lee J.-J."/>
        </authorList>
    </citation>
    <scope>NUCLEOTIDE SEQUENCE [LARGE SCALE GENOMIC DNA]</scope>
    <source>
        <strain evidence="10 11">DY6</strain>
    </source>
</reference>
<dbReference type="SUPFAM" id="SSF103473">
    <property type="entry name" value="MFS general substrate transporter"/>
    <property type="match status" value="1"/>
</dbReference>
<dbReference type="RefSeq" id="WP_068603244.1">
    <property type="nucleotide sequence ID" value="NZ_CP011388.1"/>
</dbReference>
<protein>
    <submittedName>
        <fullName evidence="10">Multidrug transporter</fullName>
    </submittedName>
</protein>
<dbReference type="OrthoDB" id="9793283at2"/>
<evidence type="ECO:0000256" key="3">
    <source>
        <dbReference type="ARBA" id="ARBA00022448"/>
    </source>
</evidence>
<dbReference type="CDD" id="cd17325">
    <property type="entry name" value="MFS_MdtG_SLC18_like"/>
    <property type="match status" value="1"/>
</dbReference>
<name>A0A172TDE5_9BACL</name>
<dbReference type="PANTHER" id="PTHR43124:SF3">
    <property type="entry name" value="CHLORAMPHENICOL EFFLUX PUMP RV0191"/>
    <property type="match status" value="1"/>
</dbReference>
<evidence type="ECO:0000256" key="4">
    <source>
        <dbReference type="ARBA" id="ARBA00022475"/>
    </source>
</evidence>
<dbReference type="KEGG" id="pswu:SY83_00205"/>
<keyword evidence="7 8" id="KW-0472">Membrane</keyword>
<dbReference type="PROSITE" id="PS00216">
    <property type="entry name" value="SUGAR_TRANSPORT_1"/>
    <property type="match status" value="1"/>
</dbReference>
<feature type="transmembrane region" description="Helical" evidence="8">
    <location>
        <begin position="43"/>
        <end position="62"/>
    </location>
</feature>